<reference evidence="1 2" key="1">
    <citation type="journal article" date="2020" name="Nature">
        <title>Six reference-quality genomes reveal evolution of bat adaptations.</title>
        <authorList>
            <person name="Jebb D."/>
            <person name="Huang Z."/>
            <person name="Pippel M."/>
            <person name="Hughes G.M."/>
            <person name="Lavrichenko K."/>
            <person name="Devanna P."/>
            <person name="Winkler S."/>
            <person name="Jermiin L.S."/>
            <person name="Skirmuntt E.C."/>
            <person name="Katzourakis A."/>
            <person name="Burkitt-Gray L."/>
            <person name="Ray D.A."/>
            <person name="Sullivan K.A.M."/>
            <person name="Roscito J.G."/>
            <person name="Kirilenko B.M."/>
            <person name="Davalos L.M."/>
            <person name="Corthals A.P."/>
            <person name="Power M.L."/>
            <person name="Jones G."/>
            <person name="Ransome R.D."/>
            <person name="Dechmann D.K.N."/>
            <person name="Locatelli A.G."/>
            <person name="Puechmaille S.J."/>
            <person name="Fedrigo O."/>
            <person name="Jarvis E.D."/>
            <person name="Hiller M."/>
            <person name="Vernes S.C."/>
            <person name="Myers E.W."/>
            <person name="Teeling E.C."/>
        </authorList>
    </citation>
    <scope>NUCLEOTIDE SEQUENCE [LARGE SCALE GENOMIC DNA]</scope>
    <source>
        <strain evidence="1">MPipKuh1</strain>
        <tissue evidence="1">Flight muscle</tissue>
    </source>
</reference>
<evidence type="ECO:0000313" key="1">
    <source>
        <dbReference type="EMBL" id="KAF6331829.1"/>
    </source>
</evidence>
<dbReference type="AlphaFoldDB" id="A0A7J7W333"/>
<proteinExistence type="predicted"/>
<gene>
    <name evidence="1" type="ORF">mPipKuh1_008138</name>
</gene>
<keyword evidence="2" id="KW-1185">Reference proteome</keyword>
<accession>A0A7J7W333</accession>
<organism evidence="1 2">
    <name type="scientific">Pipistrellus kuhlii</name>
    <name type="common">Kuhl's pipistrelle</name>
    <dbReference type="NCBI Taxonomy" id="59472"/>
    <lineage>
        <taxon>Eukaryota</taxon>
        <taxon>Metazoa</taxon>
        <taxon>Chordata</taxon>
        <taxon>Craniata</taxon>
        <taxon>Vertebrata</taxon>
        <taxon>Euteleostomi</taxon>
        <taxon>Mammalia</taxon>
        <taxon>Eutheria</taxon>
        <taxon>Laurasiatheria</taxon>
        <taxon>Chiroptera</taxon>
        <taxon>Yangochiroptera</taxon>
        <taxon>Vespertilionidae</taxon>
        <taxon>Pipistrellus</taxon>
    </lineage>
</organism>
<dbReference type="Proteomes" id="UP000558488">
    <property type="component" value="Unassembled WGS sequence"/>
</dbReference>
<comment type="caution">
    <text evidence="1">The sequence shown here is derived from an EMBL/GenBank/DDBJ whole genome shotgun (WGS) entry which is preliminary data.</text>
</comment>
<protein>
    <submittedName>
        <fullName evidence="1">Uncharacterized protein</fullName>
    </submittedName>
</protein>
<name>A0A7J7W333_PIPKU</name>
<sequence>MPNYVLPAPLLPCQSKRSPCGNNILCNICCLGAHAAGNSFLVPCSYLSDEHSELSNIVLSRLKRSHTGSLDLKLLSHGGSLNHSLFPATENRGRRACVYTQTRARTYINIYMGVHRPPHPTHPTHT</sequence>
<dbReference type="EMBL" id="JACAGB010000012">
    <property type="protein sequence ID" value="KAF6331829.1"/>
    <property type="molecule type" value="Genomic_DNA"/>
</dbReference>
<evidence type="ECO:0000313" key="2">
    <source>
        <dbReference type="Proteomes" id="UP000558488"/>
    </source>
</evidence>